<accession>A0A164VAB4</accession>
<comment type="caution">
    <text evidence="1">The sequence shown here is derived from an EMBL/GenBank/DDBJ whole genome shotgun (WGS) entry which is preliminary data.</text>
</comment>
<reference evidence="1 2" key="1">
    <citation type="submission" date="2016-03" db="EMBL/GenBank/DDBJ databases">
        <title>EvidentialGene: Evidence-directed Construction of Genes on Genomes.</title>
        <authorList>
            <person name="Gilbert D.G."/>
            <person name="Choi J.-H."/>
            <person name="Mockaitis K."/>
            <person name="Colbourne J."/>
            <person name="Pfrender M."/>
        </authorList>
    </citation>
    <scope>NUCLEOTIDE SEQUENCE [LARGE SCALE GENOMIC DNA]</scope>
    <source>
        <strain evidence="1 2">Xinb3</strain>
        <tissue evidence="1">Complete organism</tissue>
    </source>
</reference>
<protein>
    <submittedName>
        <fullName evidence="1">Uncharacterized protein</fullName>
    </submittedName>
</protein>
<organism evidence="1 2">
    <name type="scientific">Daphnia magna</name>
    <dbReference type="NCBI Taxonomy" id="35525"/>
    <lineage>
        <taxon>Eukaryota</taxon>
        <taxon>Metazoa</taxon>
        <taxon>Ecdysozoa</taxon>
        <taxon>Arthropoda</taxon>
        <taxon>Crustacea</taxon>
        <taxon>Branchiopoda</taxon>
        <taxon>Diplostraca</taxon>
        <taxon>Cladocera</taxon>
        <taxon>Anomopoda</taxon>
        <taxon>Daphniidae</taxon>
        <taxon>Daphnia</taxon>
    </lineage>
</organism>
<evidence type="ECO:0000313" key="1">
    <source>
        <dbReference type="EMBL" id="KZS12126.1"/>
    </source>
</evidence>
<dbReference type="AlphaFoldDB" id="A0A164VAB4"/>
<dbReference type="EMBL" id="LRGB01001365">
    <property type="protein sequence ID" value="KZS12126.1"/>
    <property type="molecule type" value="Genomic_DNA"/>
</dbReference>
<gene>
    <name evidence="1" type="ORF">APZ42_023018</name>
</gene>
<proteinExistence type="predicted"/>
<evidence type="ECO:0000313" key="2">
    <source>
        <dbReference type="Proteomes" id="UP000076858"/>
    </source>
</evidence>
<dbReference type="Proteomes" id="UP000076858">
    <property type="component" value="Unassembled WGS sequence"/>
</dbReference>
<sequence>MAKIKCQCSHRQVHLVSYTPLIFVGKYLDGVCVYNTLPTASRLRIETSSSTNGE</sequence>
<keyword evidence="2" id="KW-1185">Reference proteome</keyword>
<name>A0A164VAB4_9CRUS</name>